<keyword evidence="3" id="KW-1185">Reference proteome</keyword>
<dbReference type="Gene3D" id="3.40.140.10">
    <property type="entry name" value="Cytidine Deaminase, domain 2"/>
    <property type="match status" value="1"/>
</dbReference>
<dbReference type="PANTHER" id="PTHR11079">
    <property type="entry name" value="CYTOSINE DEAMINASE FAMILY MEMBER"/>
    <property type="match status" value="1"/>
</dbReference>
<accession>A0A2T7G5N4</accession>
<dbReference type="CDD" id="cd01285">
    <property type="entry name" value="nucleoside_deaminase"/>
    <property type="match status" value="1"/>
</dbReference>
<sequence>MSREDHLNRCIALAEEALEAGDAPFGSVLVGADGSVLREARNRARTGDPTQHPEFELARWAAQNLSEEARAAATVYTSGEHCPMCSAAHGWAGLGPVVFIHSTDQLAGWMAELGVEKGPVAQLGIARIAPNVPVEGPIEELAGRMRALHARAHGRDGQGDGIR</sequence>
<protein>
    <submittedName>
        <fullName evidence="2">tRNA-specific adenosine deaminase</fullName>
    </submittedName>
</protein>
<dbReference type="PANTHER" id="PTHR11079:SF179">
    <property type="entry name" value="TRNA(ADENINE(34)) DEAMINASE, CHLOROPLASTIC"/>
    <property type="match status" value="1"/>
</dbReference>
<evidence type="ECO:0000259" key="1">
    <source>
        <dbReference type="PROSITE" id="PS51747"/>
    </source>
</evidence>
<reference evidence="2 3" key="1">
    <citation type="submission" date="2018-04" db="EMBL/GenBank/DDBJ databases">
        <title>Pelagivirga bohaiensis gen. nov., sp. nov., a bacterium isolated from the Bohai Sea.</title>
        <authorList>
            <person name="Ji X."/>
        </authorList>
    </citation>
    <scope>NUCLEOTIDE SEQUENCE [LARGE SCALE GENOMIC DNA]</scope>
    <source>
        <strain evidence="2 3">BH-SD19</strain>
    </source>
</reference>
<dbReference type="AlphaFoldDB" id="A0A2T7G5N4"/>
<evidence type="ECO:0000313" key="2">
    <source>
        <dbReference type="EMBL" id="PVA09734.1"/>
    </source>
</evidence>
<dbReference type="InterPro" id="IPR016193">
    <property type="entry name" value="Cytidine_deaminase-like"/>
</dbReference>
<dbReference type="Proteomes" id="UP000244446">
    <property type="component" value="Unassembled WGS sequence"/>
</dbReference>
<dbReference type="OrthoDB" id="9802676at2"/>
<dbReference type="InterPro" id="IPR002125">
    <property type="entry name" value="CMP_dCMP_dom"/>
</dbReference>
<dbReference type="RefSeq" id="WP_108692358.1">
    <property type="nucleotide sequence ID" value="NZ_QCYH01000006.1"/>
</dbReference>
<proteinExistence type="predicted"/>
<dbReference type="EMBL" id="QCYH01000006">
    <property type="protein sequence ID" value="PVA09734.1"/>
    <property type="molecule type" value="Genomic_DNA"/>
</dbReference>
<evidence type="ECO:0000313" key="3">
    <source>
        <dbReference type="Proteomes" id="UP000244446"/>
    </source>
</evidence>
<gene>
    <name evidence="2" type="ORF">DC366_11425</name>
</gene>
<dbReference type="GO" id="GO:0003824">
    <property type="term" value="F:catalytic activity"/>
    <property type="evidence" value="ECO:0007669"/>
    <property type="project" value="InterPro"/>
</dbReference>
<name>A0A2T7G5N4_9RHOB</name>
<comment type="caution">
    <text evidence="2">The sequence shown here is derived from an EMBL/GenBank/DDBJ whole genome shotgun (WGS) entry which is preliminary data.</text>
</comment>
<dbReference type="Pfam" id="PF00383">
    <property type="entry name" value="dCMP_cyt_deam_1"/>
    <property type="match status" value="1"/>
</dbReference>
<organism evidence="2 3">
    <name type="scientific">Pelagivirga sediminicola</name>
    <dbReference type="NCBI Taxonomy" id="2170575"/>
    <lineage>
        <taxon>Bacteria</taxon>
        <taxon>Pseudomonadati</taxon>
        <taxon>Pseudomonadota</taxon>
        <taxon>Alphaproteobacteria</taxon>
        <taxon>Rhodobacterales</taxon>
        <taxon>Paracoccaceae</taxon>
        <taxon>Pelagivirga</taxon>
    </lineage>
</organism>
<dbReference type="PROSITE" id="PS51747">
    <property type="entry name" value="CYT_DCMP_DEAMINASES_2"/>
    <property type="match status" value="1"/>
</dbReference>
<feature type="domain" description="CMP/dCMP-type deaminase" evidence="1">
    <location>
        <begin position="1"/>
        <end position="131"/>
    </location>
</feature>
<dbReference type="SUPFAM" id="SSF53927">
    <property type="entry name" value="Cytidine deaminase-like"/>
    <property type="match status" value="1"/>
</dbReference>